<evidence type="ECO:0000313" key="3">
    <source>
        <dbReference type="Proteomes" id="UP000663868"/>
    </source>
</evidence>
<dbReference type="Pfam" id="PF08241">
    <property type="entry name" value="Methyltransf_11"/>
    <property type="match status" value="1"/>
</dbReference>
<protein>
    <recommendedName>
        <fullName evidence="1">Methyltransferase type 11 domain-containing protein</fullName>
    </recommendedName>
</protein>
<proteinExistence type="predicted"/>
<comment type="caution">
    <text evidence="2">The sequence shown here is derived from an EMBL/GenBank/DDBJ whole genome shotgun (WGS) entry which is preliminary data.</text>
</comment>
<dbReference type="GO" id="GO:0008757">
    <property type="term" value="F:S-adenosylmethionine-dependent methyltransferase activity"/>
    <property type="evidence" value="ECO:0007669"/>
    <property type="project" value="InterPro"/>
</dbReference>
<name>A0A820A8D0_9BILA</name>
<reference evidence="2" key="1">
    <citation type="submission" date="2021-02" db="EMBL/GenBank/DDBJ databases">
        <authorList>
            <person name="Nowell W R."/>
        </authorList>
    </citation>
    <scope>NUCLEOTIDE SEQUENCE</scope>
</reference>
<dbReference type="Gene3D" id="3.40.50.150">
    <property type="entry name" value="Vaccinia Virus protein VP39"/>
    <property type="match status" value="1"/>
</dbReference>
<dbReference type="InterPro" id="IPR013216">
    <property type="entry name" value="Methyltransf_11"/>
</dbReference>
<sequence length="299" mass="34230">MSYDTYMHHFIVLNFFLLESYTAKSILSRSAPVCDDVVKCQQKSENFDRLSLWYEQISNVYTNVNELQFMNWGYADLGEHSDDNTGYYSKKLYQQVLANITLTAQNTLEVGCGRGAGAAWCVRTYAPCSYVGIDPSRDVINLCEQCYSTIPRLSFMIADPKTHLPFQNESMDVVLSIETTNIFDEIVAVKKFVDEVIRVLTPNGHFLWCGLCNVDGSSVLIDYLTANDAFIIKEKVNITRNVLHALDIQSNSRTDFIDCYIQPADQEYYRLLAGLPGTQLYNNMQQGRAEYWRVVFHKK</sequence>
<dbReference type="AlphaFoldDB" id="A0A820A8D0"/>
<dbReference type="SUPFAM" id="SSF53335">
    <property type="entry name" value="S-adenosyl-L-methionine-dependent methyltransferases"/>
    <property type="match status" value="1"/>
</dbReference>
<gene>
    <name evidence="2" type="ORF">KXQ929_LOCUS39151</name>
</gene>
<organism evidence="2 3">
    <name type="scientific">Adineta steineri</name>
    <dbReference type="NCBI Taxonomy" id="433720"/>
    <lineage>
        <taxon>Eukaryota</taxon>
        <taxon>Metazoa</taxon>
        <taxon>Spiralia</taxon>
        <taxon>Gnathifera</taxon>
        <taxon>Rotifera</taxon>
        <taxon>Eurotatoria</taxon>
        <taxon>Bdelloidea</taxon>
        <taxon>Adinetida</taxon>
        <taxon>Adinetidae</taxon>
        <taxon>Adineta</taxon>
    </lineage>
</organism>
<evidence type="ECO:0000313" key="2">
    <source>
        <dbReference type="EMBL" id="CAF4184598.1"/>
    </source>
</evidence>
<dbReference type="EMBL" id="CAJOBB010007350">
    <property type="protein sequence ID" value="CAF4184598.1"/>
    <property type="molecule type" value="Genomic_DNA"/>
</dbReference>
<accession>A0A820A8D0</accession>
<evidence type="ECO:0000259" key="1">
    <source>
        <dbReference type="Pfam" id="PF08241"/>
    </source>
</evidence>
<dbReference type="CDD" id="cd02440">
    <property type="entry name" value="AdoMet_MTases"/>
    <property type="match status" value="1"/>
</dbReference>
<dbReference type="Proteomes" id="UP000663868">
    <property type="component" value="Unassembled WGS sequence"/>
</dbReference>
<dbReference type="InterPro" id="IPR029063">
    <property type="entry name" value="SAM-dependent_MTases_sf"/>
</dbReference>
<feature type="domain" description="Methyltransferase type 11" evidence="1">
    <location>
        <begin position="108"/>
        <end position="207"/>
    </location>
</feature>